<reference evidence="6 7" key="1">
    <citation type="submission" date="2018-09" db="EMBL/GenBank/DDBJ databases">
        <title>Sphingomonas peninsula sp. nov., isolated from fildes peninsula, Antarctic soil.</title>
        <authorList>
            <person name="Yingchao G."/>
        </authorList>
    </citation>
    <scope>NUCLEOTIDE SEQUENCE [LARGE SCALE GENOMIC DNA]</scope>
    <source>
        <strain evidence="6 7">YZ-8</strain>
        <plasmid evidence="6 7">unnamed1</plasmid>
    </source>
</reference>
<evidence type="ECO:0000256" key="5">
    <source>
        <dbReference type="SAM" id="MobiDB-lite"/>
    </source>
</evidence>
<protein>
    <submittedName>
        <fullName evidence="6">SDR family NAD(P)-dependent oxidoreductase</fullName>
    </submittedName>
</protein>
<dbReference type="GO" id="GO:0016491">
    <property type="term" value="F:oxidoreductase activity"/>
    <property type="evidence" value="ECO:0007669"/>
    <property type="project" value="UniProtKB-KW"/>
</dbReference>
<evidence type="ECO:0000256" key="2">
    <source>
        <dbReference type="ARBA" id="ARBA00022857"/>
    </source>
</evidence>
<dbReference type="Pfam" id="PF00106">
    <property type="entry name" value="adh_short"/>
    <property type="match status" value="1"/>
</dbReference>
<evidence type="ECO:0000256" key="4">
    <source>
        <dbReference type="RuleBase" id="RU000363"/>
    </source>
</evidence>
<dbReference type="RefSeq" id="WP_121151371.1">
    <property type="nucleotide sequence ID" value="NZ_CP032828.1"/>
</dbReference>
<comment type="similarity">
    <text evidence="1 4">Belongs to the short-chain dehydrogenases/reductases (SDR) family.</text>
</comment>
<evidence type="ECO:0000313" key="7">
    <source>
        <dbReference type="Proteomes" id="UP000276254"/>
    </source>
</evidence>
<evidence type="ECO:0000256" key="3">
    <source>
        <dbReference type="ARBA" id="ARBA00023002"/>
    </source>
</evidence>
<keyword evidence="2" id="KW-0521">NADP</keyword>
<evidence type="ECO:0000256" key="1">
    <source>
        <dbReference type="ARBA" id="ARBA00006484"/>
    </source>
</evidence>
<gene>
    <name evidence="6" type="ORF">D3Y57_03485</name>
</gene>
<dbReference type="SUPFAM" id="SSF51735">
    <property type="entry name" value="NAD(P)-binding Rossmann-fold domains"/>
    <property type="match status" value="1"/>
</dbReference>
<name>A0A494T6T9_SPHPE</name>
<organism evidence="6 7">
    <name type="scientific">Sphingomonas paeninsulae</name>
    <dbReference type="NCBI Taxonomy" id="2319844"/>
    <lineage>
        <taxon>Bacteria</taxon>
        <taxon>Pseudomonadati</taxon>
        <taxon>Pseudomonadota</taxon>
        <taxon>Alphaproteobacteria</taxon>
        <taxon>Sphingomonadales</taxon>
        <taxon>Sphingomonadaceae</taxon>
        <taxon>Sphingomonas</taxon>
    </lineage>
</organism>
<sequence length="278" mass="30122">MKIDGVVAVTGAGGGLGLGFITEAARRGYRCLALILDESQRADVATATAGLSGAVEIQILDVTKPGDFAFPADLDVLVNNAGIRLKNLPIEHLPLDEWRLYMEINFFGAVELTKRAIPVMRARGKGLIVNINSGSLYSPIPFLGPYRATKGAMMAFTETLRCEVEQFGIGVLEILPGAVRTGINKESVTVRVAHAVEYPDYAPMAERQHAMYKDTDFRIWEIEDAAKFIVDAMEDNGGRMRHGSDPGSDASAVSGWRPNGGEQQIAPFIARLTPEKTT</sequence>
<dbReference type="Proteomes" id="UP000276254">
    <property type="component" value="Plasmid unnamed1"/>
</dbReference>
<proteinExistence type="inferred from homology"/>
<dbReference type="OrthoDB" id="9793825at2"/>
<keyword evidence="6" id="KW-0614">Plasmid</keyword>
<dbReference type="KEGG" id="spha:D3Y57_03485"/>
<dbReference type="PRINTS" id="PR00081">
    <property type="entry name" value="GDHRDH"/>
</dbReference>
<accession>A0A494T6T9</accession>
<dbReference type="PANTHER" id="PTHR43391:SF14">
    <property type="entry name" value="DEHYDROGENASE_REDUCTASE SDR FAMILY PROTEIN 7-LIKE"/>
    <property type="match status" value="1"/>
</dbReference>
<dbReference type="AlphaFoldDB" id="A0A494T6T9"/>
<evidence type="ECO:0000313" key="6">
    <source>
        <dbReference type="EMBL" id="AYJ85109.1"/>
    </source>
</evidence>
<dbReference type="InterPro" id="IPR002347">
    <property type="entry name" value="SDR_fam"/>
</dbReference>
<keyword evidence="7" id="KW-1185">Reference proteome</keyword>
<feature type="region of interest" description="Disordered" evidence="5">
    <location>
        <begin position="237"/>
        <end position="278"/>
    </location>
</feature>
<dbReference type="EMBL" id="CP032828">
    <property type="protein sequence ID" value="AYJ85109.1"/>
    <property type="molecule type" value="Genomic_DNA"/>
</dbReference>
<dbReference type="InterPro" id="IPR036291">
    <property type="entry name" value="NAD(P)-bd_dom_sf"/>
</dbReference>
<keyword evidence="3" id="KW-0560">Oxidoreductase</keyword>
<dbReference type="PANTHER" id="PTHR43391">
    <property type="entry name" value="RETINOL DEHYDROGENASE-RELATED"/>
    <property type="match status" value="1"/>
</dbReference>
<dbReference type="PRINTS" id="PR00080">
    <property type="entry name" value="SDRFAMILY"/>
</dbReference>
<dbReference type="Gene3D" id="3.40.50.720">
    <property type="entry name" value="NAD(P)-binding Rossmann-like Domain"/>
    <property type="match status" value="1"/>
</dbReference>
<geneLocation type="plasmid" evidence="6">
    <name>unnamed1</name>
</geneLocation>